<sequence length="130" mass="15061">MLRHPGYSPYWKDGTNILKGSQRLRDRLLDHMRAGRLSLTKDFVHSYARTDYTKEELAYDRSLRQKAGIMNREEEIPTVSIANATVDLAGLPRILGHTRSLEWCWPPGSYGKYICDSCLQSRTYYSFLTL</sequence>
<dbReference type="OrthoDB" id="5871007at2759"/>
<keyword evidence="1" id="KW-1185">Reference proteome</keyword>
<dbReference type="AlphaFoldDB" id="A0A7I4Y9G2"/>
<protein>
    <submittedName>
        <fullName evidence="2">Uncharacterized protein</fullName>
    </submittedName>
</protein>
<accession>A0A7I4Y9G2</accession>
<dbReference type="WBParaSite" id="HCON_00063330-00001">
    <property type="protein sequence ID" value="HCON_00063330-00001"/>
    <property type="gene ID" value="HCON_00063330"/>
</dbReference>
<dbReference type="Proteomes" id="UP000025227">
    <property type="component" value="Unplaced"/>
</dbReference>
<organism evidence="1 2">
    <name type="scientific">Haemonchus contortus</name>
    <name type="common">Barber pole worm</name>
    <dbReference type="NCBI Taxonomy" id="6289"/>
    <lineage>
        <taxon>Eukaryota</taxon>
        <taxon>Metazoa</taxon>
        <taxon>Ecdysozoa</taxon>
        <taxon>Nematoda</taxon>
        <taxon>Chromadorea</taxon>
        <taxon>Rhabditida</taxon>
        <taxon>Rhabditina</taxon>
        <taxon>Rhabditomorpha</taxon>
        <taxon>Strongyloidea</taxon>
        <taxon>Trichostrongylidae</taxon>
        <taxon>Haemonchus</taxon>
    </lineage>
</organism>
<evidence type="ECO:0000313" key="1">
    <source>
        <dbReference type="Proteomes" id="UP000025227"/>
    </source>
</evidence>
<reference evidence="2" key="1">
    <citation type="submission" date="2020-12" db="UniProtKB">
        <authorList>
            <consortium name="WormBaseParasite"/>
        </authorList>
    </citation>
    <scope>IDENTIFICATION</scope>
    <source>
        <strain evidence="2">MHco3</strain>
    </source>
</reference>
<evidence type="ECO:0000313" key="2">
    <source>
        <dbReference type="WBParaSite" id="HCON_00063330-00001"/>
    </source>
</evidence>
<name>A0A7I4Y9G2_HAECO</name>
<proteinExistence type="predicted"/>